<dbReference type="AlphaFoldDB" id="A0A7X5BT72"/>
<evidence type="ECO:0000313" key="2">
    <source>
        <dbReference type="EMBL" id="NBC42689.1"/>
    </source>
</evidence>
<accession>A0A7X5BT72</accession>
<feature type="domain" description="DUSAM" evidence="1">
    <location>
        <begin position="5"/>
        <end position="120"/>
    </location>
</feature>
<dbReference type="Pfam" id="PF09543">
    <property type="entry name" value="DUF2379"/>
    <property type="match status" value="1"/>
</dbReference>
<evidence type="ECO:0000259" key="1">
    <source>
        <dbReference type="Pfam" id="PF09543"/>
    </source>
</evidence>
<dbReference type="NCBIfam" id="TIGR02267">
    <property type="entry name" value="DUSAM domain"/>
    <property type="match status" value="1"/>
</dbReference>
<gene>
    <name evidence="2" type="ORF">GTZ93_23085</name>
</gene>
<sequence>MTARPDWDAIRDLSRRVLREGAPLALTQDVRALILRTADEVGIDSASEALRTDAGALTLLRECARRITDGSNRLMDALHRMFRYQDAGDYERARQEMRDVLSVEVVPYYREAAQGQLDDMADAP</sequence>
<comment type="caution">
    <text evidence="2">The sequence shown here is derived from an EMBL/GenBank/DDBJ whole genome shotgun (WGS) entry which is preliminary data.</text>
</comment>
<reference evidence="2 3" key="1">
    <citation type="submission" date="2020-01" db="EMBL/GenBank/DDBJ databases">
        <title>The draft genome sequence of Corallococcus exiguus DSM 14696.</title>
        <authorList>
            <person name="Zhang X."/>
            <person name="Zhu H."/>
        </authorList>
    </citation>
    <scope>NUCLEOTIDE SEQUENCE [LARGE SCALE GENOMIC DNA]</scope>
    <source>
        <strain evidence="2 3">DSM 14696</strain>
    </source>
</reference>
<dbReference type="InterPro" id="IPR011753">
    <property type="entry name" value="DUSAM_dom"/>
</dbReference>
<proteinExistence type="predicted"/>
<protein>
    <submittedName>
        <fullName evidence="2">DUF2379 domain-containing protein</fullName>
    </submittedName>
</protein>
<evidence type="ECO:0000313" key="3">
    <source>
        <dbReference type="Proteomes" id="UP000537825"/>
    </source>
</evidence>
<dbReference type="Proteomes" id="UP000537825">
    <property type="component" value="Unassembled WGS sequence"/>
</dbReference>
<keyword evidence="3" id="KW-1185">Reference proteome</keyword>
<name>A0A7X5BT72_9BACT</name>
<dbReference type="EMBL" id="JAAAPK010000005">
    <property type="protein sequence ID" value="NBC42689.1"/>
    <property type="molecule type" value="Genomic_DNA"/>
</dbReference>
<organism evidence="2 3">
    <name type="scientific">Corallococcus exiguus</name>
    <dbReference type="NCBI Taxonomy" id="83462"/>
    <lineage>
        <taxon>Bacteria</taxon>
        <taxon>Pseudomonadati</taxon>
        <taxon>Myxococcota</taxon>
        <taxon>Myxococcia</taxon>
        <taxon>Myxococcales</taxon>
        <taxon>Cystobacterineae</taxon>
        <taxon>Myxococcaceae</taxon>
        <taxon>Corallococcus</taxon>
    </lineage>
</organism>
<dbReference type="RefSeq" id="WP_139921810.1">
    <property type="nucleotide sequence ID" value="NZ_CBCSLE010000078.1"/>
</dbReference>